<evidence type="ECO:0000256" key="6">
    <source>
        <dbReference type="SAM" id="SignalP"/>
    </source>
</evidence>
<evidence type="ECO:0000313" key="9">
    <source>
        <dbReference type="EMBL" id="MTU39507.1"/>
    </source>
</evidence>
<comment type="similarity">
    <text evidence="2">Belongs to the SusD family.</text>
</comment>
<dbReference type="Pfam" id="PF14322">
    <property type="entry name" value="SusD-like_3"/>
    <property type="match status" value="1"/>
</dbReference>
<dbReference type="RefSeq" id="WP_022321612.1">
    <property type="nucleotide sequence ID" value="NZ_BAABZJ010000001.1"/>
</dbReference>
<dbReference type="InterPro" id="IPR012944">
    <property type="entry name" value="SusD_RagB_dom"/>
</dbReference>
<proteinExistence type="inferred from homology"/>
<evidence type="ECO:0000313" key="11">
    <source>
        <dbReference type="Proteomes" id="UP000286260"/>
    </source>
</evidence>
<dbReference type="GO" id="GO:0009279">
    <property type="term" value="C:cell outer membrane"/>
    <property type="evidence" value="ECO:0007669"/>
    <property type="project" value="UniProtKB-SubCell"/>
</dbReference>
<dbReference type="Proteomes" id="UP000434916">
    <property type="component" value="Unassembled WGS sequence"/>
</dbReference>
<protein>
    <submittedName>
        <fullName evidence="10">RagB/SusD family nutrient uptake outer membrane protein</fullName>
    </submittedName>
</protein>
<reference evidence="10 11" key="1">
    <citation type="submission" date="2018-08" db="EMBL/GenBank/DDBJ databases">
        <title>A genome reference for cultivated species of the human gut microbiota.</title>
        <authorList>
            <person name="Zou Y."/>
            <person name="Xue W."/>
            <person name="Luo G."/>
        </authorList>
    </citation>
    <scope>NUCLEOTIDE SEQUENCE [LARGE SCALE GENOMIC DNA]</scope>
    <source>
        <strain evidence="10 11">AM34-17</strain>
    </source>
</reference>
<dbReference type="Proteomes" id="UP000286260">
    <property type="component" value="Unassembled WGS sequence"/>
</dbReference>
<organism evidence="10 11">
    <name type="scientific">Parabacteroides merdae</name>
    <dbReference type="NCBI Taxonomy" id="46503"/>
    <lineage>
        <taxon>Bacteria</taxon>
        <taxon>Pseudomonadati</taxon>
        <taxon>Bacteroidota</taxon>
        <taxon>Bacteroidia</taxon>
        <taxon>Bacteroidales</taxon>
        <taxon>Tannerellaceae</taxon>
        <taxon>Parabacteroides</taxon>
    </lineage>
</organism>
<sequence length="540" mass="60973">MKRVLVYMLAGMALVGTSCSDFLDTIPHDALSPSTTWQTEKDAEKFLIGCYDGWADETGILYWDCASDFGFNFHVHENYRNIGNGSMTASNAVADYYKFGMIRRCNDFLTNIQNIEFADAKKKDNMIGQVKTIRAYTYFNMNWQYGGVPIIDSYETAEEAQVPRNTEEEVKKYIYDELDAAIPMLDDAPAASGYIAKGTALAIKMRSALYYADYQRAKEAAKAIMDLGQYELDPSFENIFMVSGQNSKEIIAAVQHDENLYSNWMIATMYNNSDAGWSSMVPSKNLIDAYEMSNGLTKEEAGSGYDPVHPFANRDPRMAMTVLYPGMDWVNYKGEETIINTLDKEVNGKTNPDHPGTANNSSKTGLTWAKYLAPMSQYGDVWSSNAQTIIFRYAEVLLTYVEAENELNGPSAEIYDMLDQIRTRVGMPKVDQSKYGTKETLRELIRRERSIELAGEGLRRADILRWKDASGKMVAETVLNAPLESFTGTINYDEKDPYKRAVISGVELVENRSFAPHNRYLPIKQDALDKNKQLKQNDGY</sequence>
<dbReference type="InterPro" id="IPR011990">
    <property type="entry name" value="TPR-like_helical_dom_sf"/>
</dbReference>
<dbReference type="Gene3D" id="1.25.40.390">
    <property type="match status" value="1"/>
</dbReference>
<dbReference type="SUPFAM" id="SSF48452">
    <property type="entry name" value="TPR-like"/>
    <property type="match status" value="1"/>
</dbReference>
<keyword evidence="5" id="KW-0998">Cell outer membrane</keyword>
<evidence type="ECO:0000259" key="7">
    <source>
        <dbReference type="Pfam" id="PF07980"/>
    </source>
</evidence>
<keyword evidence="12" id="KW-1185">Reference proteome</keyword>
<feature type="domain" description="RagB/SusD" evidence="7">
    <location>
        <begin position="262"/>
        <end position="540"/>
    </location>
</feature>
<comment type="subcellular location">
    <subcellularLocation>
        <location evidence="1">Cell outer membrane</location>
    </subcellularLocation>
</comment>
<feature type="chain" id="PRO_5044599912" evidence="6">
    <location>
        <begin position="21"/>
        <end position="540"/>
    </location>
</feature>
<evidence type="ECO:0000256" key="1">
    <source>
        <dbReference type="ARBA" id="ARBA00004442"/>
    </source>
</evidence>
<dbReference type="EMBL" id="QSII01000010">
    <property type="protein sequence ID" value="RHC85871.1"/>
    <property type="molecule type" value="Genomic_DNA"/>
</dbReference>
<evidence type="ECO:0000313" key="12">
    <source>
        <dbReference type="Proteomes" id="UP000434916"/>
    </source>
</evidence>
<evidence type="ECO:0000256" key="3">
    <source>
        <dbReference type="ARBA" id="ARBA00022729"/>
    </source>
</evidence>
<reference evidence="9 12" key="2">
    <citation type="journal article" date="2019" name="Nat. Med.">
        <title>A library of human gut bacterial isolates paired with longitudinal multiomics data enables mechanistic microbiome research.</title>
        <authorList>
            <person name="Poyet M."/>
            <person name="Groussin M."/>
            <person name="Gibbons S.M."/>
            <person name="Avila-Pacheco J."/>
            <person name="Jiang X."/>
            <person name="Kearney S.M."/>
            <person name="Perrotta A.R."/>
            <person name="Berdy B."/>
            <person name="Zhao S."/>
            <person name="Lieberman T.D."/>
            <person name="Swanson P.K."/>
            <person name="Smith M."/>
            <person name="Roesemann S."/>
            <person name="Alexander J.E."/>
            <person name="Rich S.A."/>
            <person name="Livny J."/>
            <person name="Vlamakis H."/>
            <person name="Clish C."/>
            <person name="Bullock K."/>
            <person name="Deik A."/>
            <person name="Scott J."/>
            <person name="Pierce K.A."/>
            <person name="Xavier R.J."/>
            <person name="Alm E.J."/>
        </authorList>
    </citation>
    <scope>NUCLEOTIDE SEQUENCE [LARGE SCALE GENOMIC DNA]</scope>
    <source>
        <strain evidence="9 12">BIOML-A29</strain>
    </source>
</reference>
<gene>
    <name evidence="10" type="ORF">DW828_09155</name>
    <name evidence="9" type="ORF">GMD82_08430</name>
</gene>
<accession>A0A3R6GPL6</accession>
<evidence type="ECO:0000256" key="4">
    <source>
        <dbReference type="ARBA" id="ARBA00023136"/>
    </source>
</evidence>
<keyword evidence="3 6" id="KW-0732">Signal</keyword>
<comment type="caution">
    <text evidence="10">The sequence shown here is derived from an EMBL/GenBank/DDBJ whole genome shotgun (WGS) entry which is preliminary data.</text>
</comment>
<dbReference type="AlphaFoldDB" id="A0A3R6GPL6"/>
<dbReference type="InterPro" id="IPR033985">
    <property type="entry name" value="SusD-like_N"/>
</dbReference>
<dbReference type="Pfam" id="PF07980">
    <property type="entry name" value="SusD_RagB"/>
    <property type="match status" value="1"/>
</dbReference>
<evidence type="ECO:0000259" key="8">
    <source>
        <dbReference type="Pfam" id="PF14322"/>
    </source>
</evidence>
<dbReference type="PROSITE" id="PS51257">
    <property type="entry name" value="PROKAR_LIPOPROTEIN"/>
    <property type="match status" value="1"/>
</dbReference>
<evidence type="ECO:0000256" key="2">
    <source>
        <dbReference type="ARBA" id="ARBA00006275"/>
    </source>
</evidence>
<evidence type="ECO:0000313" key="10">
    <source>
        <dbReference type="EMBL" id="RHC85871.1"/>
    </source>
</evidence>
<keyword evidence="4" id="KW-0472">Membrane</keyword>
<evidence type="ECO:0000256" key="5">
    <source>
        <dbReference type="ARBA" id="ARBA00023237"/>
    </source>
</evidence>
<feature type="signal peptide" evidence="6">
    <location>
        <begin position="1"/>
        <end position="20"/>
    </location>
</feature>
<dbReference type="EMBL" id="WNCN01000009">
    <property type="protein sequence ID" value="MTU39507.1"/>
    <property type="molecule type" value="Genomic_DNA"/>
</dbReference>
<name>A0A3R6GPL6_9BACT</name>
<feature type="domain" description="SusD-like N-terminal" evidence="8">
    <location>
        <begin position="21"/>
        <end position="189"/>
    </location>
</feature>